<dbReference type="InterPro" id="IPR026664">
    <property type="entry name" value="Stereocilin-rel"/>
</dbReference>
<dbReference type="OrthoDB" id="5988105at2759"/>
<name>A0A2G8JVK8_STIJA</name>
<dbReference type="InterPro" id="IPR048992">
    <property type="entry name" value="Stereocilin_LRR"/>
</dbReference>
<keyword evidence="1" id="KW-0732">Signal</keyword>
<accession>A0A2G8JVK8</accession>
<keyword evidence="2" id="KW-0325">Glycoprotein</keyword>
<dbReference type="PANTHER" id="PTHR23412:SF17">
    <property type="entry name" value="OTOANCORIN"/>
    <property type="match status" value="1"/>
</dbReference>
<protein>
    <recommendedName>
        <fullName evidence="3">Stereocilin LRR domain-containing protein</fullName>
    </recommendedName>
</protein>
<proteinExistence type="predicted"/>
<evidence type="ECO:0000313" key="4">
    <source>
        <dbReference type="EMBL" id="PIK39784.1"/>
    </source>
</evidence>
<dbReference type="AlphaFoldDB" id="A0A2G8JVK8"/>
<evidence type="ECO:0000256" key="2">
    <source>
        <dbReference type="ARBA" id="ARBA00023180"/>
    </source>
</evidence>
<dbReference type="Pfam" id="PF21058">
    <property type="entry name" value="Stereocilin"/>
    <property type="match status" value="1"/>
</dbReference>
<comment type="caution">
    <text evidence="4">The sequence shown here is derived from an EMBL/GenBank/DDBJ whole genome shotgun (WGS) entry which is preliminary data.</text>
</comment>
<dbReference type="Proteomes" id="UP000230750">
    <property type="component" value="Unassembled WGS sequence"/>
</dbReference>
<dbReference type="STRING" id="307972.A0A2G8JVK8"/>
<dbReference type="PANTHER" id="PTHR23412">
    <property type="entry name" value="STEREOCILIN RELATED"/>
    <property type="match status" value="1"/>
</dbReference>
<reference evidence="4 5" key="1">
    <citation type="journal article" date="2017" name="PLoS Biol.">
        <title>The sea cucumber genome provides insights into morphological evolution and visceral regeneration.</title>
        <authorList>
            <person name="Zhang X."/>
            <person name="Sun L."/>
            <person name="Yuan J."/>
            <person name="Sun Y."/>
            <person name="Gao Y."/>
            <person name="Zhang L."/>
            <person name="Li S."/>
            <person name="Dai H."/>
            <person name="Hamel J.F."/>
            <person name="Liu C."/>
            <person name="Yu Y."/>
            <person name="Liu S."/>
            <person name="Lin W."/>
            <person name="Guo K."/>
            <person name="Jin S."/>
            <person name="Xu P."/>
            <person name="Storey K.B."/>
            <person name="Huan P."/>
            <person name="Zhang T."/>
            <person name="Zhou Y."/>
            <person name="Zhang J."/>
            <person name="Lin C."/>
            <person name="Li X."/>
            <person name="Xing L."/>
            <person name="Huo D."/>
            <person name="Sun M."/>
            <person name="Wang L."/>
            <person name="Mercier A."/>
            <person name="Li F."/>
            <person name="Yang H."/>
            <person name="Xiang J."/>
        </authorList>
    </citation>
    <scope>NUCLEOTIDE SEQUENCE [LARGE SCALE GENOMIC DNA]</scope>
    <source>
        <strain evidence="4">Shaxun</strain>
        <tissue evidence="4">Muscle</tissue>
    </source>
</reference>
<feature type="domain" description="Stereocilin LRR" evidence="3">
    <location>
        <begin position="110"/>
        <end position="331"/>
    </location>
</feature>
<dbReference type="GO" id="GO:0009986">
    <property type="term" value="C:cell surface"/>
    <property type="evidence" value="ECO:0007669"/>
    <property type="project" value="TreeGrafter"/>
</dbReference>
<keyword evidence="5" id="KW-1185">Reference proteome</keyword>
<evidence type="ECO:0000313" key="5">
    <source>
        <dbReference type="Proteomes" id="UP000230750"/>
    </source>
</evidence>
<sequence>MMSLASDSSEAAAVSLCASWPCKRHAPSQCCWGMLAAAEVHWGPVPRWTAENIDQLWLFVIGIGKEHLLHFSMEAFQAVLPHLAALHNGHQLDPFLATAVVDAAKRHWGAKISRWTIAKLQWLGPFTVHLSVQDLSAVDTDDLLVLLPDISNLHFDKRQGHAIINSLISSQDWTWSLEQFKSLGKLAAYLTVEQLKNLPPEVFSDREVQKSMVANTAGRGREVKEVAKRIVEDMGDPSTWSGEDLTRIGKVASGLEVKDLEKIPKSSIRTAVADLSKADLSPRQRMVIAQKYREASSNRTSKRLSSRDIRELKSLSVGLGSNVFAEMSPDDVKESINVLAENAAELQPTQKREIVRQV</sequence>
<gene>
    <name evidence="4" type="ORF">BSL78_23362</name>
</gene>
<evidence type="ECO:0000259" key="3">
    <source>
        <dbReference type="Pfam" id="PF21058"/>
    </source>
</evidence>
<dbReference type="GO" id="GO:0007160">
    <property type="term" value="P:cell-matrix adhesion"/>
    <property type="evidence" value="ECO:0007669"/>
    <property type="project" value="TreeGrafter"/>
</dbReference>
<dbReference type="EMBL" id="MRZV01001200">
    <property type="protein sequence ID" value="PIK39784.1"/>
    <property type="molecule type" value="Genomic_DNA"/>
</dbReference>
<organism evidence="4 5">
    <name type="scientific">Stichopus japonicus</name>
    <name type="common">Sea cucumber</name>
    <dbReference type="NCBI Taxonomy" id="307972"/>
    <lineage>
        <taxon>Eukaryota</taxon>
        <taxon>Metazoa</taxon>
        <taxon>Echinodermata</taxon>
        <taxon>Eleutherozoa</taxon>
        <taxon>Echinozoa</taxon>
        <taxon>Holothuroidea</taxon>
        <taxon>Aspidochirotacea</taxon>
        <taxon>Aspidochirotida</taxon>
        <taxon>Stichopodidae</taxon>
        <taxon>Apostichopus</taxon>
    </lineage>
</organism>
<evidence type="ECO:0000256" key="1">
    <source>
        <dbReference type="ARBA" id="ARBA00022729"/>
    </source>
</evidence>